<dbReference type="EMBL" id="CP071463">
    <property type="protein sequence ID" value="QSW86239.1"/>
    <property type="molecule type" value="Genomic_DNA"/>
</dbReference>
<dbReference type="OrthoDB" id="285635at2157"/>
<accession>A0A8A2UBY6</accession>
<keyword evidence="3" id="KW-1185">Reference proteome</keyword>
<sequence length="197" mass="21886">MRRIQPNWLNENDDLILELLGKSGVALNKRGIELNLELSDKSVSYSTIKRRIDKLAEAGFVEQAREEGSYYRITGKGVSYLTGSPYGASTAGDEPVEVTEIEPLDYEILDAIHSSDEPPEVDEIIAVVSANPERIRDRIEDLISDGTVTETSENQLKLSLGGQYILQMFRLGSDVEGQIDRYGVVDLDDGTNQHQRG</sequence>
<evidence type="ECO:0000313" key="3">
    <source>
        <dbReference type="Proteomes" id="UP000663191"/>
    </source>
</evidence>
<feature type="domain" description="Ribonuclease R winged-helix" evidence="1">
    <location>
        <begin position="16"/>
        <end position="80"/>
    </location>
</feature>
<dbReference type="GeneID" id="63183139"/>
<evidence type="ECO:0000259" key="1">
    <source>
        <dbReference type="Pfam" id="PF08461"/>
    </source>
</evidence>
<dbReference type="AlphaFoldDB" id="A0A8A2UBY6"/>
<dbReference type="KEGG" id="hlo:J0X27_05305"/>
<reference evidence="2 3" key="1">
    <citation type="journal article" date="2006" name="Int. J. Syst. Evol. Microbiol.">
        <title>Haloterrigena longa sp. nov. and Haloterrigena limicola sp. nov., extremely halophilic archaea isolated from a salt lake.</title>
        <authorList>
            <person name="Cui H.L."/>
            <person name="Tohty D."/>
            <person name="Zhou P.J."/>
            <person name="Liu S.J."/>
        </authorList>
    </citation>
    <scope>NUCLEOTIDE SEQUENCE [LARGE SCALE GENOMIC DNA]</scope>
    <source>
        <strain evidence="2 3">ABH32</strain>
    </source>
</reference>
<dbReference type="RefSeq" id="WP_207271370.1">
    <property type="nucleotide sequence ID" value="NZ_CP071463.1"/>
</dbReference>
<dbReference type="Proteomes" id="UP000663191">
    <property type="component" value="Chromosome"/>
</dbReference>
<proteinExistence type="predicted"/>
<name>A0A8A2UBY6_9EURY</name>
<gene>
    <name evidence="2" type="ORF">J0X27_05305</name>
</gene>
<dbReference type="Gene3D" id="1.10.10.10">
    <property type="entry name" value="Winged helix-like DNA-binding domain superfamily/Winged helix DNA-binding domain"/>
    <property type="match status" value="1"/>
</dbReference>
<dbReference type="Pfam" id="PF08461">
    <property type="entry name" value="WHD_RNase_R"/>
    <property type="match status" value="1"/>
</dbReference>
<organism evidence="2 3">
    <name type="scientific">Natrinema longum</name>
    <dbReference type="NCBI Taxonomy" id="370324"/>
    <lineage>
        <taxon>Archaea</taxon>
        <taxon>Methanobacteriati</taxon>
        <taxon>Methanobacteriota</taxon>
        <taxon>Stenosarchaea group</taxon>
        <taxon>Halobacteria</taxon>
        <taxon>Halobacteriales</taxon>
        <taxon>Natrialbaceae</taxon>
        <taxon>Natrinema</taxon>
    </lineage>
</organism>
<dbReference type="InterPro" id="IPR036390">
    <property type="entry name" value="WH_DNA-bd_sf"/>
</dbReference>
<protein>
    <recommendedName>
        <fullName evidence="1">Ribonuclease R winged-helix domain-containing protein</fullName>
    </recommendedName>
</protein>
<dbReference type="InterPro" id="IPR036388">
    <property type="entry name" value="WH-like_DNA-bd_sf"/>
</dbReference>
<dbReference type="SUPFAM" id="SSF46785">
    <property type="entry name" value="Winged helix' DNA-binding domain"/>
    <property type="match status" value="2"/>
</dbReference>
<dbReference type="InterPro" id="IPR013668">
    <property type="entry name" value="RNase_R_HTH_12"/>
</dbReference>
<evidence type="ECO:0000313" key="2">
    <source>
        <dbReference type="EMBL" id="QSW86239.1"/>
    </source>
</evidence>